<dbReference type="PROSITE" id="PS50011">
    <property type="entry name" value="PROTEIN_KINASE_DOM"/>
    <property type="match status" value="1"/>
</dbReference>
<reference evidence="8 9" key="1">
    <citation type="submission" date="2024-10" db="EMBL/GenBank/DDBJ databases">
        <title>The Natural Products Discovery Center: Release of the First 8490 Sequenced Strains for Exploring Actinobacteria Biosynthetic Diversity.</title>
        <authorList>
            <person name="Kalkreuter E."/>
            <person name="Kautsar S.A."/>
            <person name="Yang D."/>
            <person name="Bader C.D."/>
            <person name="Teijaro C.N."/>
            <person name="Fluegel L."/>
            <person name="Davis C.M."/>
            <person name="Simpson J.R."/>
            <person name="Lauterbach L."/>
            <person name="Steele A.D."/>
            <person name="Gui C."/>
            <person name="Meng S."/>
            <person name="Li G."/>
            <person name="Viehrig K."/>
            <person name="Ye F."/>
            <person name="Su P."/>
            <person name="Kiefer A.F."/>
            <person name="Nichols A."/>
            <person name="Cepeda A.J."/>
            <person name="Yan W."/>
            <person name="Fan B."/>
            <person name="Jiang Y."/>
            <person name="Adhikari A."/>
            <person name="Zheng C.-J."/>
            <person name="Schuster L."/>
            <person name="Cowan T.M."/>
            <person name="Smanski M.J."/>
            <person name="Chevrette M.G."/>
            <person name="De Carvalho L.P.S."/>
            <person name="Shen B."/>
        </authorList>
    </citation>
    <scope>NUCLEOTIDE SEQUENCE [LARGE SCALE GENOMIC DNA]</scope>
    <source>
        <strain evidence="8 9">NPDC050545</strain>
    </source>
</reference>
<feature type="transmembrane region" description="Helical" evidence="6">
    <location>
        <begin position="318"/>
        <end position="340"/>
    </location>
</feature>
<evidence type="ECO:0000313" key="9">
    <source>
        <dbReference type="Proteomes" id="UP001612741"/>
    </source>
</evidence>
<sequence length="515" mass="53299">MESRFGPYEALGILGEGGQGTVYLGRAPDGAQVAIKALHSRFAAEDDVRRRFLREAEAARKVSLFCTARVLDVGDGYIVSEYVPGPSLGRLVSEHGPRTGGGLPRLAVATLTALENIHRAGLVHRDFKPGNVIMGPEGPVVIDFGIARVLDQTATSSVMGTPAFMAPEQFAGGPIGPAADLFSWAGTMVFAATGRNAFPGDTMPSVMHAILMTEPDLSGVPEDLRPLLQACLGKDPALRPTAAQALAAMTALPPPAAAVPDPRELSPAAAAVPHPGELSPAAAAVPHPGGPSDPDEPPTVAAGGEVSSGPDMVSLTGAVLALPALAPLLYYSAYFALATLGYKTGSPASLSPPFDVETPRAIIVSLVACALCLTLHHVSMAASLIWLLHIPLTVLFALNGVAEVSKEGFKNLTGFDLMAVVSLASVLTSLLLLATALLLWRWNWVMGVLGMLASALMGVGGITGVFSDLGMGVPRAGAFASEALGRLALAVWVLAVAWLVIGQAIYRRLRSSAAW</sequence>
<dbReference type="EMBL" id="JBITGY010000014">
    <property type="protein sequence ID" value="MFI6504225.1"/>
    <property type="molecule type" value="Genomic_DNA"/>
</dbReference>
<feature type="transmembrane region" description="Helical" evidence="6">
    <location>
        <begin position="414"/>
        <end position="438"/>
    </location>
</feature>
<proteinExistence type="predicted"/>
<dbReference type="Pfam" id="PF00069">
    <property type="entry name" value="Pkinase"/>
    <property type="match status" value="1"/>
</dbReference>
<feature type="transmembrane region" description="Helical" evidence="6">
    <location>
        <begin position="361"/>
        <end position="378"/>
    </location>
</feature>
<evidence type="ECO:0000256" key="2">
    <source>
        <dbReference type="ARBA" id="ARBA00022741"/>
    </source>
</evidence>
<feature type="region of interest" description="Disordered" evidence="5">
    <location>
        <begin position="257"/>
        <end position="306"/>
    </location>
</feature>
<dbReference type="CDD" id="cd14014">
    <property type="entry name" value="STKc_PknB_like"/>
    <property type="match status" value="1"/>
</dbReference>
<protein>
    <submittedName>
        <fullName evidence="8">Serine/threonine-protein kinase</fullName>
        <ecNumber evidence="8">2.7.11.1</ecNumber>
    </submittedName>
</protein>
<keyword evidence="9" id="KW-1185">Reference proteome</keyword>
<evidence type="ECO:0000256" key="1">
    <source>
        <dbReference type="ARBA" id="ARBA00022679"/>
    </source>
</evidence>
<organism evidence="8 9">
    <name type="scientific">Nonomuraea typhae</name>
    <dbReference type="NCBI Taxonomy" id="2603600"/>
    <lineage>
        <taxon>Bacteria</taxon>
        <taxon>Bacillati</taxon>
        <taxon>Actinomycetota</taxon>
        <taxon>Actinomycetes</taxon>
        <taxon>Streptosporangiales</taxon>
        <taxon>Streptosporangiaceae</taxon>
        <taxon>Nonomuraea</taxon>
    </lineage>
</organism>
<keyword evidence="2" id="KW-0547">Nucleotide-binding</keyword>
<dbReference type="InterPro" id="IPR000719">
    <property type="entry name" value="Prot_kinase_dom"/>
</dbReference>
<dbReference type="EC" id="2.7.11.1" evidence="8"/>
<feature type="transmembrane region" description="Helical" evidence="6">
    <location>
        <begin position="384"/>
        <end position="402"/>
    </location>
</feature>
<evidence type="ECO:0000256" key="4">
    <source>
        <dbReference type="ARBA" id="ARBA00022840"/>
    </source>
</evidence>
<keyword evidence="4" id="KW-0067">ATP-binding</keyword>
<comment type="caution">
    <text evidence="8">The sequence shown here is derived from an EMBL/GenBank/DDBJ whole genome shotgun (WGS) entry which is preliminary data.</text>
</comment>
<dbReference type="RefSeq" id="WP_397089981.1">
    <property type="nucleotide sequence ID" value="NZ_JBITGY010000014.1"/>
</dbReference>
<feature type="transmembrane region" description="Helical" evidence="6">
    <location>
        <begin position="444"/>
        <end position="466"/>
    </location>
</feature>
<dbReference type="InterPro" id="IPR011009">
    <property type="entry name" value="Kinase-like_dom_sf"/>
</dbReference>
<dbReference type="InterPro" id="IPR008271">
    <property type="entry name" value="Ser/Thr_kinase_AS"/>
</dbReference>
<dbReference type="Proteomes" id="UP001612741">
    <property type="component" value="Unassembled WGS sequence"/>
</dbReference>
<dbReference type="Gene3D" id="3.30.200.20">
    <property type="entry name" value="Phosphorylase Kinase, domain 1"/>
    <property type="match status" value="1"/>
</dbReference>
<name>A0ABW7Z7S9_9ACTN</name>
<dbReference type="Gene3D" id="1.10.510.10">
    <property type="entry name" value="Transferase(Phosphotransferase) domain 1"/>
    <property type="match status" value="1"/>
</dbReference>
<dbReference type="GO" id="GO:0004674">
    <property type="term" value="F:protein serine/threonine kinase activity"/>
    <property type="evidence" value="ECO:0007669"/>
    <property type="project" value="UniProtKB-EC"/>
</dbReference>
<dbReference type="PANTHER" id="PTHR43289">
    <property type="entry name" value="MITOGEN-ACTIVATED PROTEIN KINASE KINASE KINASE 20-RELATED"/>
    <property type="match status" value="1"/>
</dbReference>
<gene>
    <name evidence="8" type="ORF">ACIBG2_43065</name>
</gene>
<evidence type="ECO:0000256" key="3">
    <source>
        <dbReference type="ARBA" id="ARBA00022777"/>
    </source>
</evidence>
<feature type="domain" description="Protein kinase" evidence="7">
    <location>
        <begin position="8"/>
        <end position="252"/>
    </location>
</feature>
<evidence type="ECO:0000256" key="5">
    <source>
        <dbReference type="SAM" id="MobiDB-lite"/>
    </source>
</evidence>
<keyword evidence="6" id="KW-0812">Transmembrane</keyword>
<keyword evidence="1 8" id="KW-0808">Transferase</keyword>
<dbReference type="PROSITE" id="PS00108">
    <property type="entry name" value="PROTEIN_KINASE_ST"/>
    <property type="match status" value="1"/>
</dbReference>
<evidence type="ECO:0000256" key="6">
    <source>
        <dbReference type="SAM" id="Phobius"/>
    </source>
</evidence>
<evidence type="ECO:0000313" key="8">
    <source>
        <dbReference type="EMBL" id="MFI6504225.1"/>
    </source>
</evidence>
<dbReference type="SUPFAM" id="SSF56112">
    <property type="entry name" value="Protein kinase-like (PK-like)"/>
    <property type="match status" value="1"/>
</dbReference>
<dbReference type="PANTHER" id="PTHR43289:SF34">
    <property type="entry name" value="SERINE_THREONINE-PROTEIN KINASE YBDM-RELATED"/>
    <property type="match status" value="1"/>
</dbReference>
<keyword evidence="6" id="KW-0472">Membrane</keyword>
<feature type="transmembrane region" description="Helical" evidence="6">
    <location>
        <begin position="487"/>
        <end position="506"/>
    </location>
</feature>
<keyword evidence="6" id="KW-1133">Transmembrane helix</keyword>
<keyword evidence="3 8" id="KW-0418">Kinase</keyword>
<accession>A0ABW7Z7S9</accession>
<evidence type="ECO:0000259" key="7">
    <source>
        <dbReference type="PROSITE" id="PS50011"/>
    </source>
</evidence>